<accession>A0A564Z9A2</accession>
<keyword evidence="1" id="KW-0732">Signal</keyword>
<sequence length="71" mass="8094">MKSSILLILFGFVLLFSLAMGNVLATRNRFCDQECANYKFQEICNQFCGYSLLAKRIPIDPIAYGARFSNF</sequence>
<feature type="signal peptide" evidence="1">
    <location>
        <begin position="1"/>
        <end position="25"/>
    </location>
</feature>
<evidence type="ECO:0000313" key="2">
    <source>
        <dbReference type="EMBL" id="VUZ55364.1"/>
    </source>
</evidence>
<evidence type="ECO:0000313" key="3">
    <source>
        <dbReference type="Proteomes" id="UP000321570"/>
    </source>
</evidence>
<dbReference type="EMBL" id="CABIJS010000691">
    <property type="protein sequence ID" value="VUZ55364.1"/>
    <property type="molecule type" value="Genomic_DNA"/>
</dbReference>
<gene>
    <name evidence="2" type="ORF">WMSIL1_LOCUS13224</name>
</gene>
<proteinExistence type="predicted"/>
<dbReference type="Proteomes" id="UP000321570">
    <property type="component" value="Unassembled WGS sequence"/>
</dbReference>
<organism evidence="2 3">
    <name type="scientific">Hymenolepis diminuta</name>
    <name type="common">Rat tapeworm</name>
    <dbReference type="NCBI Taxonomy" id="6216"/>
    <lineage>
        <taxon>Eukaryota</taxon>
        <taxon>Metazoa</taxon>
        <taxon>Spiralia</taxon>
        <taxon>Lophotrochozoa</taxon>
        <taxon>Platyhelminthes</taxon>
        <taxon>Cestoda</taxon>
        <taxon>Eucestoda</taxon>
        <taxon>Cyclophyllidea</taxon>
        <taxon>Hymenolepididae</taxon>
        <taxon>Hymenolepis</taxon>
    </lineage>
</organism>
<keyword evidence="3" id="KW-1185">Reference proteome</keyword>
<evidence type="ECO:0000256" key="1">
    <source>
        <dbReference type="SAM" id="SignalP"/>
    </source>
</evidence>
<name>A0A564Z9A2_HYMDI</name>
<feature type="chain" id="PRO_5022208766" evidence="1">
    <location>
        <begin position="26"/>
        <end position="71"/>
    </location>
</feature>
<protein>
    <submittedName>
        <fullName evidence="2">Uncharacterized protein</fullName>
    </submittedName>
</protein>
<dbReference type="AlphaFoldDB" id="A0A564Z9A2"/>
<reference evidence="2 3" key="1">
    <citation type="submission" date="2019-07" db="EMBL/GenBank/DDBJ databases">
        <authorList>
            <person name="Jastrzebski P J."/>
            <person name="Paukszto L."/>
            <person name="Jastrzebski P J."/>
        </authorList>
    </citation>
    <scope>NUCLEOTIDE SEQUENCE [LARGE SCALE GENOMIC DNA]</scope>
    <source>
        <strain evidence="2 3">WMS-il1</strain>
    </source>
</reference>